<dbReference type="InterPro" id="IPR022225">
    <property type="entry name" value="Phage_tail_fibre_N"/>
</dbReference>
<organism evidence="2 3">
    <name type="scientific">Nitrosomonas marina</name>
    <dbReference type="NCBI Taxonomy" id="917"/>
    <lineage>
        <taxon>Bacteria</taxon>
        <taxon>Pseudomonadati</taxon>
        <taxon>Pseudomonadota</taxon>
        <taxon>Betaproteobacteria</taxon>
        <taxon>Nitrosomonadales</taxon>
        <taxon>Nitrosomonadaceae</taxon>
        <taxon>Nitrosomonas</taxon>
    </lineage>
</organism>
<dbReference type="STRING" id="917.SAMN05216326_12742"/>
<name>A0A1H8IZJ7_9PROT</name>
<sequence length="48" mass="4708">MSNYFTILTDVGASAMALAAANNTPLNLSEIALGDGNGSVPVPGPSST</sequence>
<protein>
    <submittedName>
        <fullName evidence="2">Phage tail-collar fibre protein</fullName>
    </submittedName>
</protein>
<feature type="domain" description="Phage tail fibre protein N-terminal" evidence="1">
    <location>
        <begin position="1"/>
        <end position="47"/>
    </location>
</feature>
<accession>A0A1H8IZJ7</accession>
<dbReference type="Proteomes" id="UP000199459">
    <property type="component" value="Unassembled WGS sequence"/>
</dbReference>
<feature type="non-terminal residue" evidence="2">
    <location>
        <position position="48"/>
    </location>
</feature>
<proteinExistence type="predicted"/>
<dbReference type="RefSeq" id="WP_177167797.1">
    <property type="nucleotide sequence ID" value="NZ_FOCP01000047.1"/>
</dbReference>
<reference evidence="2 3" key="1">
    <citation type="submission" date="2016-10" db="EMBL/GenBank/DDBJ databases">
        <authorList>
            <person name="de Groot N.N."/>
        </authorList>
    </citation>
    <scope>NUCLEOTIDE SEQUENCE [LARGE SCALE GENOMIC DNA]</scope>
    <source>
        <strain evidence="2 3">Nm22</strain>
    </source>
</reference>
<evidence type="ECO:0000313" key="3">
    <source>
        <dbReference type="Proteomes" id="UP000199459"/>
    </source>
</evidence>
<dbReference type="Pfam" id="PF12571">
    <property type="entry name" value="Phage_tail_fib"/>
    <property type="match status" value="1"/>
</dbReference>
<evidence type="ECO:0000259" key="1">
    <source>
        <dbReference type="Pfam" id="PF12571"/>
    </source>
</evidence>
<evidence type="ECO:0000313" key="2">
    <source>
        <dbReference type="EMBL" id="SEN74160.1"/>
    </source>
</evidence>
<dbReference type="AlphaFoldDB" id="A0A1H8IZJ7"/>
<gene>
    <name evidence="2" type="ORF">SAMN05216325_1477</name>
</gene>
<dbReference type="EMBL" id="FOCP01000047">
    <property type="protein sequence ID" value="SEN74160.1"/>
    <property type="molecule type" value="Genomic_DNA"/>
</dbReference>